<comment type="function">
    <text evidence="10">FliM is one of three proteins (FliG, FliN, FliM) that forms the rotor-mounted switch complex (C ring), located at the base of the basal body. This complex interacts with the CheY and CheZ chemotaxis proteins, in addition to contacting components of the motor that determine the direction of flagellar rotation.</text>
</comment>
<gene>
    <name evidence="12" type="ORF">SAMN06297251_101380</name>
</gene>
<dbReference type="OrthoDB" id="9806941at2"/>
<evidence type="ECO:0000256" key="10">
    <source>
        <dbReference type="ARBA" id="ARBA00025044"/>
    </source>
</evidence>
<dbReference type="Pfam" id="PF01052">
    <property type="entry name" value="FliMN_C"/>
    <property type="match status" value="1"/>
</dbReference>
<evidence type="ECO:0000256" key="2">
    <source>
        <dbReference type="ARBA" id="ARBA00004202"/>
    </source>
</evidence>
<dbReference type="GO" id="GO:0050918">
    <property type="term" value="P:positive chemotaxis"/>
    <property type="evidence" value="ECO:0007669"/>
    <property type="project" value="TreeGrafter"/>
</dbReference>
<evidence type="ECO:0000313" key="13">
    <source>
        <dbReference type="Proteomes" id="UP000192656"/>
    </source>
</evidence>
<organism evidence="12 13">
    <name type="scientific">Fulvimarina manganoxydans</name>
    <dbReference type="NCBI Taxonomy" id="937218"/>
    <lineage>
        <taxon>Bacteria</taxon>
        <taxon>Pseudomonadati</taxon>
        <taxon>Pseudomonadota</taxon>
        <taxon>Alphaproteobacteria</taxon>
        <taxon>Hyphomicrobiales</taxon>
        <taxon>Aurantimonadaceae</taxon>
        <taxon>Fulvimarina</taxon>
    </lineage>
</organism>
<dbReference type="GO" id="GO:0071978">
    <property type="term" value="P:bacterial-type flagellum-dependent swarming motility"/>
    <property type="evidence" value="ECO:0007669"/>
    <property type="project" value="TreeGrafter"/>
</dbReference>
<comment type="similarity">
    <text evidence="3">Belongs to the FliM family.</text>
</comment>
<dbReference type="InterPro" id="IPR001543">
    <property type="entry name" value="FliN-like_C"/>
</dbReference>
<keyword evidence="12" id="KW-0966">Cell projection</keyword>
<dbReference type="SUPFAM" id="SSF101801">
    <property type="entry name" value="Surface presentation of antigens (SPOA)"/>
    <property type="match status" value="1"/>
</dbReference>
<proteinExistence type="inferred from homology"/>
<evidence type="ECO:0000256" key="4">
    <source>
        <dbReference type="ARBA" id="ARBA00021898"/>
    </source>
</evidence>
<dbReference type="Gene3D" id="2.30.330.10">
    <property type="entry name" value="SpoA-like"/>
    <property type="match status" value="1"/>
</dbReference>
<evidence type="ECO:0000256" key="3">
    <source>
        <dbReference type="ARBA" id="ARBA00011049"/>
    </source>
</evidence>
<keyword evidence="7" id="KW-0283">Flagellar rotation</keyword>
<keyword evidence="12" id="KW-0969">Cilium</keyword>
<keyword evidence="13" id="KW-1185">Reference proteome</keyword>
<protein>
    <recommendedName>
        <fullName evidence="4">Flagellar motor switch protein FliM</fullName>
    </recommendedName>
</protein>
<dbReference type="Proteomes" id="UP000192656">
    <property type="component" value="Unassembled WGS sequence"/>
</dbReference>
<evidence type="ECO:0000259" key="11">
    <source>
        <dbReference type="Pfam" id="PF01052"/>
    </source>
</evidence>
<keyword evidence="9" id="KW-0975">Bacterial flagellum</keyword>
<evidence type="ECO:0000256" key="1">
    <source>
        <dbReference type="ARBA" id="ARBA00004117"/>
    </source>
</evidence>
<dbReference type="InterPro" id="IPR028976">
    <property type="entry name" value="CheC-like_sf"/>
</dbReference>
<accession>A0A1W1YJL9</accession>
<evidence type="ECO:0000256" key="8">
    <source>
        <dbReference type="ARBA" id="ARBA00023136"/>
    </source>
</evidence>
<dbReference type="GO" id="GO:0005886">
    <property type="term" value="C:plasma membrane"/>
    <property type="evidence" value="ECO:0007669"/>
    <property type="project" value="UniProtKB-SubCell"/>
</dbReference>
<evidence type="ECO:0000256" key="7">
    <source>
        <dbReference type="ARBA" id="ARBA00022779"/>
    </source>
</evidence>
<feature type="domain" description="Flagellar motor switch protein FliN-like C-terminal" evidence="11">
    <location>
        <begin position="231"/>
        <end position="299"/>
    </location>
</feature>
<keyword evidence="5" id="KW-1003">Cell membrane</keyword>
<dbReference type="GO" id="GO:0009425">
    <property type="term" value="C:bacterial-type flagellum basal body"/>
    <property type="evidence" value="ECO:0007669"/>
    <property type="project" value="UniProtKB-SubCell"/>
</dbReference>
<dbReference type="Gene3D" id="3.40.1550.10">
    <property type="entry name" value="CheC-like"/>
    <property type="match status" value="1"/>
</dbReference>
<keyword evidence="12" id="KW-0282">Flagellum</keyword>
<dbReference type="InterPro" id="IPR036429">
    <property type="entry name" value="SpoA-like_sf"/>
</dbReference>
<dbReference type="AlphaFoldDB" id="A0A1W1YJL9"/>
<dbReference type="PANTHER" id="PTHR30034">
    <property type="entry name" value="FLAGELLAR MOTOR SWITCH PROTEIN FLIM"/>
    <property type="match status" value="1"/>
</dbReference>
<reference evidence="12 13" key="1">
    <citation type="submission" date="2017-04" db="EMBL/GenBank/DDBJ databases">
        <authorList>
            <person name="Afonso C.L."/>
            <person name="Miller P.J."/>
            <person name="Scott M.A."/>
            <person name="Spackman E."/>
            <person name="Goraichik I."/>
            <person name="Dimitrov K.M."/>
            <person name="Suarez D.L."/>
            <person name="Swayne D.E."/>
        </authorList>
    </citation>
    <scope>NUCLEOTIDE SEQUENCE [LARGE SCALE GENOMIC DNA]</scope>
    <source>
        <strain evidence="12 13">CGMCC 1.10972</strain>
    </source>
</reference>
<evidence type="ECO:0000256" key="9">
    <source>
        <dbReference type="ARBA" id="ARBA00023143"/>
    </source>
</evidence>
<comment type="subcellular location">
    <subcellularLocation>
        <location evidence="1">Bacterial flagellum basal body</location>
    </subcellularLocation>
    <subcellularLocation>
        <location evidence="2">Cell membrane</location>
        <topology evidence="2">Peripheral membrane protein</topology>
    </subcellularLocation>
</comment>
<sequence>MSNTAAVETTTDIGARLRNAAQVEPSRLPRLSLIGEKTAVATGEDFDRLSIKDAEVVFLGLDMGPRPDAEDEDNADQLVASFKSRRFARPSFMSVSKSFVESAIQIFFGAAPAREGSPERALTDLDKAVVKMALQTLLSQFDKALRDVDQAGLSFGSFAEPEQFGDVFGGLDESFVLMRFEVARGEAKHVITLALPNAYVALIRRSLIVMPEPPQPSPDEAWTEAIERNFEKSDLNLEAVLARKKVPLSMVARFRVGQTLALETGVAEAIAIECEGKPLFKAQVGFARESYVVRFDKRIDPTQEFIDGILAD</sequence>
<evidence type="ECO:0000256" key="6">
    <source>
        <dbReference type="ARBA" id="ARBA00022500"/>
    </source>
</evidence>
<evidence type="ECO:0000256" key="5">
    <source>
        <dbReference type="ARBA" id="ARBA00022475"/>
    </source>
</evidence>
<keyword evidence="6" id="KW-0145">Chemotaxis</keyword>
<name>A0A1W1YJL9_9HYPH</name>
<dbReference type="RefSeq" id="WP_084408254.1">
    <property type="nucleotide sequence ID" value="NZ_FWXR01000001.1"/>
</dbReference>
<dbReference type="PANTHER" id="PTHR30034:SF6">
    <property type="entry name" value="YOP PROTEINS TRANSLOCATION PROTEIN Q"/>
    <property type="match status" value="1"/>
</dbReference>
<keyword evidence="8" id="KW-0472">Membrane</keyword>
<evidence type="ECO:0000313" key="12">
    <source>
        <dbReference type="EMBL" id="SMC36326.1"/>
    </source>
</evidence>
<dbReference type="STRING" id="937218.SAMN06297251_101380"/>
<dbReference type="EMBL" id="FWXR01000001">
    <property type="protein sequence ID" value="SMC36326.1"/>
    <property type="molecule type" value="Genomic_DNA"/>
</dbReference>